<comment type="caution">
    <text evidence="4">The sequence shown here is derived from an EMBL/GenBank/DDBJ whole genome shotgun (WGS) entry which is preliminary data.</text>
</comment>
<dbReference type="PANTHER" id="PTHR10039:SF10">
    <property type="entry name" value="NACHT DOMAIN-CONTAINING PROTEIN"/>
    <property type="match status" value="1"/>
</dbReference>
<dbReference type="InterPro" id="IPR056884">
    <property type="entry name" value="NPHP3-like_N"/>
</dbReference>
<accession>A0A7C8MBD5</accession>
<dbReference type="Gene3D" id="1.25.40.20">
    <property type="entry name" value="Ankyrin repeat-containing domain"/>
    <property type="match status" value="1"/>
</dbReference>
<dbReference type="EMBL" id="JAADJZ010000009">
    <property type="protein sequence ID" value="KAF2872641.1"/>
    <property type="molecule type" value="Genomic_DNA"/>
</dbReference>
<gene>
    <name evidence="4" type="ORF">BDV95DRAFT_392286</name>
</gene>
<evidence type="ECO:0000313" key="4">
    <source>
        <dbReference type="EMBL" id="KAF2872641.1"/>
    </source>
</evidence>
<feature type="domain" description="Nephrocystin 3-like N-terminal" evidence="3">
    <location>
        <begin position="2"/>
        <end position="140"/>
    </location>
</feature>
<name>A0A7C8MBD5_9PLEO</name>
<dbReference type="Gene3D" id="3.40.50.300">
    <property type="entry name" value="P-loop containing nucleotide triphosphate hydrolases"/>
    <property type="match status" value="1"/>
</dbReference>
<evidence type="ECO:0000256" key="2">
    <source>
        <dbReference type="SAM" id="MobiDB-lite"/>
    </source>
</evidence>
<reference evidence="4 5" key="1">
    <citation type="submission" date="2020-01" db="EMBL/GenBank/DDBJ databases">
        <authorList>
            <consortium name="DOE Joint Genome Institute"/>
            <person name="Haridas S."/>
            <person name="Albert R."/>
            <person name="Binder M."/>
            <person name="Bloem J."/>
            <person name="Labutti K."/>
            <person name="Salamov A."/>
            <person name="Andreopoulos B."/>
            <person name="Baker S.E."/>
            <person name="Barry K."/>
            <person name="Bills G."/>
            <person name="Bluhm B.H."/>
            <person name="Cannon C."/>
            <person name="Castanera R."/>
            <person name="Culley D.E."/>
            <person name="Daum C."/>
            <person name="Ezra D."/>
            <person name="Gonzalez J.B."/>
            <person name="Henrissat B."/>
            <person name="Kuo A."/>
            <person name="Liang C."/>
            <person name="Lipzen A."/>
            <person name="Lutzoni F."/>
            <person name="Magnuson J."/>
            <person name="Mondo S."/>
            <person name="Nolan M."/>
            <person name="Ohm R."/>
            <person name="Pangilinan J."/>
            <person name="Park H.-J.H."/>
            <person name="Ramirez L."/>
            <person name="Alfaro M."/>
            <person name="Sun H."/>
            <person name="Tritt A."/>
            <person name="Yoshinaga Y."/>
            <person name="Zwiers L.-H.L."/>
            <person name="Turgeon B.G."/>
            <person name="Goodwin S.B."/>
            <person name="Spatafora J.W."/>
            <person name="Crous P.W."/>
            <person name="Grigoriev I.V."/>
        </authorList>
    </citation>
    <scope>NUCLEOTIDE SEQUENCE [LARGE SCALE GENOMIC DNA]</scope>
    <source>
        <strain evidence="4 5">CBS 611.86</strain>
    </source>
</reference>
<dbReference type="SUPFAM" id="SSF52540">
    <property type="entry name" value="P-loop containing nucleoside triphosphate hydrolases"/>
    <property type="match status" value="1"/>
</dbReference>
<dbReference type="InterPro" id="IPR027417">
    <property type="entry name" value="P-loop_NTPase"/>
</dbReference>
<feature type="region of interest" description="Disordered" evidence="2">
    <location>
        <begin position="379"/>
        <end position="414"/>
    </location>
</feature>
<sequence>MGCGKTTAMAFLVDELNRRSEHILPRPKVCYHYCRNDETGTADYIYSVLILSLLQQLPGLKRTFSEWYKNNLKSGTLEPATSTRKLEEFLQEVLGTLDRLLYIVIDGLDECDKQSRRTLLRLLSNLSNSTPRLKILLSSRPEEEILGQLDKSTKIDMESTVFRDAMIVRHMIEERFPDCWTSEIKDLVTNELSRSAHGSSIWTKMIVEFMEIRDYQAIEPIRKFLRNMPLPDKLTNLYRTLISQKSSDDLENQELINMALKVLAISCRSISIQELAWAVALAAALDQVKTVADLAKLVDYGRLMALIAPFITRVDFKDTRKRQVQLVHKSVKEYVILEATTSSTPDESITYDVEILQPFILNICISYLLLDEIGSSPLSSNEQPAMGGLPQGPDLRSGGKPPKEYDPSGTRETSEKDMICYDPTASGFGEFFAYASCHWLVHFSCIESGPPPCLAKIEKLCQAGSTRLHKWTSQDCRPGRKVSGRFHLDSGSHDPLSITSLFGSDALLHKMLKKPTFDEDNYRPSSAINAVDQILQSGDLSKLGIFFLHGKLGHQLRDIEFFRNIIRRWDFAVTPRDNGKAVYELLDHVLDTIVGKHWGGALLCTAASCGCLPIIQHLFNRAQHREELRNDLLCFEAIGEAVPRDDIAVVCYLLNQEGFKASLPYVRNLAGETLLHMASKICDPEMFDLLIPRLKDIIHLVDNDGYTALVRMFRSQTDITWRRRCALILLEHASDSGNNYIGDGKHEPLQEAVKTGNVMMCRALLESEFKFDPFSALKRGNDGQWVLNAEPRVNGDDGQWVLYAEPRANGNELLEMLLEYAIPTSSS</sequence>
<dbReference type="Pfam" id="PF24883">
    <property type="entry name" value="NPHP3_N"/>
    <property type="match status" value="1"/>
</dbReference>
<dbReference type="AlphaFoldDB" id="A0A7C8MBD5"/>
<evidence type="ECO:0000256" key="1">
    <source>
        <dbReference type="ARBA" id="ARBA00022737"/>
    </source>
</evidence>
<organism evidence="4 5">
    <name type="scientific">Massariosphaeria phaeospora</name>
    <dbReference type="NCBI Taxonomy" id="100035"/>
    <lineage>
        <taxon>Eukaryota</taxon>
        <taxon>Fungi</taxon>
        <taxon>Dikarya</taxon>
        <taxon>Ascomycota</taxon>
        <taxon>Pezizomycotina</taxon>
        <taxon>Dothideomycetes</taxon>
        <taxon>Pleosporomycetidae</taxon>
        <taxon>Pleosporales</taxon>
        <taxon>Pleosporales incertae sedis</taxon>
        <taxon>Massariosphaeria</taxon>
    </lineage>
</organism>
<dbReference type="InterPro" id="IPR036770">
    <property type="entry name" value="Ankyrin_rpt-contain_sf"/>
</dbReference>
<dbReference type="Proteomes" id="UP000481861">
    <property type="component" value="Unassembled WGS sequence"/>
</dbReference>
<protein>
    <recommendedName>
        <fullName evidence="3">Nephrocystin 3-like N-terminal domain-containing protein</fullName>
    </recommendedName>
</protein>
<dbReference type="PANTHER" id="PTHR10039">
    <property type="entry name" value="AMELOGENIN"/>
    <property type="match status" value="1"/>
</dbReference>
<dbReference type="SUPFAM" id="SSF48403">
    <property type="entry name" value="Ankyrin repeat"/>
    <property type="match status" value="1"/>
</dbReference>
<proteinExistence type="predicted"/>
<keyword evidence="1" id="KW-0677">Repeat</keyword>
<evidence type="ECO:0000259" key="3">
    <source>
        <dbReference type="Pfam" id="PF24883"/>
    </source>
</evidence>
<evidence type="ECO:0000313" key="5">
    <source>
        <dbReference type="Proteomes" id="UP000481861"/>
    </source>
</evidence>
<keyword evidence="5" id="KW-1185">Reference proteome</keyword>
<dbReference type="OrthoDB" id="62952at2759"/>